<dbReference type="HOGENOM" id="CLU_354605_0_0_1"/>
<feature type="signal peptide" evidence="2">
    <location>
        <begin position="1"/>
        <end position="18"/>
    </location>
</feature>
<dbReference type="EMBL" id="AMQN01010149">
    <property type="status" value="NOT_ANNOTATED_CDS"/>
    <property type="molecule type" value="Genomic_DNA"/>
</dbReference>
<evidence type="ECO:0000256" key="2">
    <source>
        <dbReference type="SAM" id="SignalP"/>
    </source>
</evidence>
<feature type="transmembrane region" description="Helical" evidence="1">
    <location>
        <begin position="628"/>
        <end position="661"/>
    </location>
</feature>
<name>R7TZ02_CAPTE</name>
<feature type="chain" id="PRO_5008787479" description="PLAT domain-containing protein" evidence="2">
    <location>
        <begin position="19"/>
        <end position="853"/>
    </location>
</feature>
<keyword evidence="1" id="KW-0812">Transmembrane</keyword>
<evidence type="ECO:0000313" key="3">
    <source>
        <dbReference type="EMBL" id="ELT99163.1"/>
    </source>
</evidence>
<feature type="transmembrane region" description="Helical" evidence="1">
    <location>
        <begin position="766"/>
        <end position="788"/>
    </location>
</feature>
<evidence type="ECO:0008006" key="6">
    <source>
        <dbReference type="Google" id="ProtNLM"/>
    </source>
</evidence>
<protein>
    <recommendedName>
        <fullName evidence="6">PLAT domain-containing protein</fullName>
    </recommendedName>
</protein>
<evidence type="ECO:0000256" key="1">
    <source>
        <dbReference type="SAM" id="Phobius"/>
    </source>
</evidence>
<dbReference type="OMA" id="CIVELAW"/>
<feature type="transmembrane region" description="Helical" evidence="1">
    <location>
        <begin position="273"/>
        <end position="295"/>
    </location>
</feature>
<dbReference type="Proteomes" id="UP000014760">
    <property type="component" value="Unassembled WGS sequence"/>
</dbReference>
<reference evidence="4" key="3">
    <citation type="submission" date="2015-06" db="UniProtKB">
        <authorList>
            <consortium name="EnsemblMetazoa"/>
        </authorList>
    </citation>
    <scope>IDENTIFICATION</scope>
</reference>
<organism evidence="3">
    <name type="scientific">Capitella teleta</name>
    <name type="common">Polychaete worm</name>
    <dbReference type="NCBI Taxonomy" id="283909"/>
    <lineage>
        <taxon>Eukaryota</taxon>
        <taxon>Metazoa</taxon>
        <taxon>Spiralia</taxon>
        <taxon>Lophotrochozoa</taxon>
        <taxon>Annelida</taxon>
        <taxon>Polychaeta</taxon>
        <taxon>Sedentaria</taxon>
        <taxon>Scolecida</taxon>
        <taxon>Capitellidae</taxon>
        <taxon>Capitella</taxon>
    </lineage>
</organism>
<evidence type="ECO:0000313" key="5">
    <source>
        <dbReference type="Proteomes" id="UP000014760"/>
    </source>
</evidence>
<dbReference type="EnsemblMetazoa" id="CapteT215885">
    <property type="protein sequence ID" value="CapteP215885"/>
    <property type="gene ID" value="CapteG215885"/>
</dbReference>
<reference evidence="5" key="1">
    <citation type="submission" date="2012-12" db="EMBL/GenBank/DDBJ databases">
        <authorList>
            <person name="Hellsten U."/>
            <person name="Grimwood J."/>
            <person name="Chapman J.A."/>
            <person name="Shapiro H."/>
            <person name="Aerts A."/>
            <person name="Otillar R.P."/>
            <person name="Terry A.Y."/>
            <person name="Boore J.L."/>
            <person name="Simakov O."/>
            <person name="Marletaz F."/>
            <person name="Cho S.-J."/>
            <person name="Edsinger-Gonzales E."/>
            <person name="Havlak P."/>
            <person name="Kuo D.-H."/>
            <person name="Larsson T."/>
            <person name="Lv J."/>
            <person name="Arendt D."/>
            <person name="Savage R."/>
            <person name="Osoegawa K."/>
            <person name="de Jong P."/>
            <person name="Lindberg D.R."/>
            <person name="Seaver E.C."/>
            <person name="Weisblat D.A."/>
            <person name="Putnam N.H."/>
            <person name="Grigoriev I.V."/>
            <person name="Rokhsar D.S."/>
        </authorList>
    </citation>
    <scope>NUCLEOTIDE SEQUENCE</scope>
    <source>
        <strain evidence="5">I ESC-2004</strain>
    </source>
</reference>
<feature type="transmembrane region" description="Helical" evidence="1">
    <location>
        <begin position="578"/>
        <end position="608"/>
    </location>
</feature>
<proteinExistence type="predicted"/>
<gene>
    <name evidence="3" type="ORF">CAPTEDRAFT_215885</name>
</gene>
<accession>R7TZ02</accession>
<dbReference type="EMBL" id="KB307163">
    <property type="protein sequence ID" value="ELT99163.1"/>
    <property type="molecule type" value="Genomic_DNA"/>
</dbReference>
<feature type="transmembrane region" description="Helical" evidence="1">
    <location>
        <begin position="455"/>
        <end position="480"/>
    </location>
</feature>
<feature type="transmembrane region" description="Helical" evidence="1">
    <location>
        <begin position="387"/>
        <end position="412"/>
    </location>
</feature>
<keyword evidence="2" id="KW-0732">Signal</keyword>
<keyword evidence="1" id="KW-0472">Membrane</keyword>
<sequence>MYSMWLLMLTCGLNVSRGSDVALNYMDTVRLIIRSGNLTARLIFPHSVVDVVYSSKTSVFTVSSENTNCSIFGSLSSGTLEVHNAAQKLSVDSSLVQKKWDSDESADLYHIRLQINDDEGGEASGVVVGLAAVKPSAESRYKFLPFVMEDLYYVTQFMALPRIAEASSLDVLPINITMPSRCLRSVRNGVLHVTEIEEKSLDVLKAALFLLVTYNPNWKSEEKFAICSTAYDVHRDAPFVLRECCSAKESKIFQRRTDLQLDCHDSYAARDTLGHLVVVFSCVATLFSPLLVILLPSHNIRGQGWQFFKKQSPETEVVRGAHRNNDRSPPTGRCANERICCGGKTQDGCEDYSPCVYLNADAVHELSVWHTLSVGMSMITTWRPMLLCVRFVILFCVWASVGVVTFVSYAYYDSIFEHAIYAPQKRLLKWLFSHTPIERLDYYRLGIKGDHFEYVLIQMAVIIPLILTTIHMLTLFVIFIRPRDIARPLYWKKNCKIFGTPIKCTIAGFHETQVRRRFPDRSPYNFLLYQSMLHNIHHVTSNDFWLTMWDSFACSFAPQFRSSRKTTHQSLPYASIQALTLTFTLPACIIVLLIHILPAFSVLTNLFLDANHLLVPRFCGSKRSSRLVVVFLVAPLVFVGIVLQFTLILDCILLTGNAVFFMFVDVLRNSESTLPRVIFTVSVVLYIRRAFLDFEDKYVQLKIKTFAIAQNLKRQHDLKSEKLILKRDINREILELDDEWNVGSIAMPRSLLYDVIRGVLPYKQQVAITLLRLFSCLSLVLFLFLIAVEFQIFHEFTLIGETVLTVLTVSIPQVLGMLRSDAADALIEMKNEETIESIIIDSCMLIDASDHIV</sequence>
<reference evidence="3 5" key="2">
    <citation type="journal article" date="2013" name="Nature">
        <title>Insights into bilaterian evolution from three spiralian genomes.</title>
        <authorList>
            <person name="Simakov O."/>
            <person name="Marletaz F."/>
            <person name="Cho S.J."/>
            <person name="Edsinger-Gonzales E."/>
            <person name="Havlak P."/>
            <person name="Hellsten U."/>
            <person name="Kuo D.H."/>
            <person name="Larsson T."/>
            <person name="Lv J."/>
            <person name="Arendt D."/>
            <person name="Savage R."/>
            <person name="Osoegawa K."/>
            <person name="de Jong P."/>
            <person name="Grimwood J."/>
            <person name="Chapman J.A."/>
            <person name="Shapiro H."/>
            <person name="Aerts A."/>
            <person name="Otillar R.P."/>
            <person name="Terry A.Y."/>
            <person name="Boore J.L."/>
            <person name="Grigoriev I.V."/>
            <person name="Lindberg D.R."/>
            <person name="Seaver E.C."/>
            <person name="Weisblat D.A."/>
            <person name="Putnam N.H."/>
            <person name="Rokhsar D.S."/>
        </authorList>
    </citation>
    <scope>NUCLEOTIDE SEQUENCE</scope>
    <source>
        <strain evidence="3 5">I ESC-2004</strain>
    </source>
</reference>
<evidence type="ECO:0000313" key="4">
    <source>
        <dbReference type="EnsemblMetazoa" id="CapteP215885"/>
    </source>
</evidence>
<keyword evidence="5" id="KW-1185">Reference proteome</keyword>
<dbReference type="AlphaFoldDB" id="R7TZ02"/>
<keyword evidence="1" id="KW-1133">Transmembrane helix</keyword>